<dbReference type="Pfam" id="PF04525">
    <property type="entry name" value="LOR"/>
    <property type="match status" value="1"/>
</dbReference>
<dbReference type="PANTHER" id="PTHR31087">
    <property type="match status" value="1"/>
</dbReference>
<dbReference type="Gene3D" id="2.40.160.200">
    <property type="entry name" value="LURP1-related"/>
    <property type="match status" value="1"/>
</dbReference>
<dbReference type="AlphaFoldDB" id="A0A151QPZ1"/>
<sequence length="170" mass="19711">MSRTSAVLGHDKYCAPFPVILETVRTVKKLGFPDKFIVKNIDDSIIFNLERPSFSIHKRYTLFDDEKNPIVTLHSKRMTAHNRWEVFRGKSDQRNDLLFSVKQHHIIQLKPNLDVFLAANTEEIVCDFMVLGSWSGGSFSVHDVQSNDKIAQVHEFIYLYLTLQKKLPFT</sequence>
<accession>A0A151QPZ1</accession>
<dbReference type="InterPro" id="IPR025659">
    <property type="entry name" value="Tubby-like_C"/>
</dbReference>
<dbReference type="Proteomes" id="UP000075243">
    <property type="component" value="Unassembled WGS sequence"/>
</dbReference>
<dbReference type="SUPFAM" id="SSF54518">
    <property type="entry name" value="Tubby C-terminal domain-like"/>
    <property type="match status" value="1"/>
</dbReference>
<dbReference type="OMA" id="CAPFPVI"/>
<evidence type="ECO:0000256" key="1">
    <source>
        <dbReference type="ARBA" id="ARBA00005437"/>
    </source>
</evidence>
<comment type="similarity">
    <text evidence="1">Belongs to the LOR family.</text>
</comment>
<organism evidence="2 3">
    <name type="scientific">Cajanus cajan</name>
    <name type="common">Pigeon pea</name>
    <name type="synonym">Cajanus indicus</name>
    <dbReference type="NCBI Taxonomy" id="3821"/>
    <lineage>
        <taxon>Eukaryota</taxon>
        <taxon>Viridiplantae</taxon>
        <taxon>Streptophyta</taxon>
        <taxon>Embryophyta</taxon>
        <taxon>Tracheophyta</taxon>
        <taxon>Spermatophyta</taxon>
        <taxon>Magnoliopsida</taxon>
        <taxon>eudicotyledons</taxon>
        <taxon>Gunneridae</taxon>
        <taxon>Pentapetalae</taxon>
        <taxon>rosids</taxon>
        <taxon>fabids</taxon>
        <taxon>Fabales</taxon>
        <taxon>Fabaceae</taxon>
        <taxon>Papilionoideae</taxon>
        <taxon>50 kb inversion clade</taxon>
        <taxon>NPAAA clade</taxon>
        <taxon>indigoferoid/millettioid clade</taxon>
        <taxon>Phaseoleae</taxon>
        <taxon>Cajanus</taxon>
    </lineage>
</organism>
<protein>
    <submittedName>
        <fullName evidence="2">UPF0706 protein At5g01750 family</fullName>
    </submittedName>
</protein>
<dbReference type="STRING" id="3821.A0A151QPZ1"/>
<reference evidence="2" key="1">
    <citation type="journal article" date="2012" name="Nat. Biotechnol.">
        <title>Draft genome sequence of pigeonpea (Cajanus cajan), an orphan legume crop of resource-poor farmers.</title>
        <authorList>
            <person name="Varshney R.K."/>
            <person name="Chen W."/>
            <person name="Li Y."/>
            <person name="Bharti A.K."/>
            <person name="Saxena R.K."/>
            <person name="Schlueter J.A."/>
            <person name="Donoghue M.T."/>
            <person name="Azam S."/>
            <person name="Fan G."/>
            <person name="Whaley A.M."/>
            <person name="Farmer A.D."/>
            <person name="Sheridan J."/>
            <person name="Iwata A."/>
            <person name="Tuteja R."/>
            <person name="Penmetsa R.V."/>
            <person name="Wu W."/>
            <person name="Upadhyaya H.D."/>
            <person name="Yang S.P."/>
            <person name="Shah T."/>
            <person name="Saxena K.B."/>
            <person name="Michael T."/>
            <person name="McCombie W.R."/>
            <person name="Yang B."/>
            <person name="Zhang G."/>
            <person name="Yang H."/>
            <person name="Wang J."/>
            <person name="Spillane C."/>
            <person name="Cook D.R."/>
            <person name="May G.D."/>
            <person name="Xu X."/>
            <person name="Jackson S.A."/>
        </authorList>
    </citation>
    <scope>NUCLEOTIDE SEQUENCE [LARGE SCALE GENOMIC DNA]</scope>
</reference>
<dbReference type="InterPro" id="IPR038595">
    <property type="entry name" value="LOR_sf"/>
</dbReference>
<evidence type="ECO:0000313" key="3">
    <source>
        <dbReference type="Proteomes" id="UP000075243"/>
    </source>
</evidence>
<dbReference type="InterPro" id="IPR007612">
    <property type="entry name" value="LOR"/>
</dbReference>
<dbReference type="Gramene" id="C.cajan_45174.t">
    <property type="protein sequence ID" value="C.cajan_45174.t"/>
    <property type="gene ID" value="C.cajan_45174"/>
</dbReference>
<dbReference type="PANTHER" id="PTHR31087:SF58">
    <property type="entry name" value="OS07G0230700 PROTEIN"/>
    <property type="match status" value="1"/>
</dbReference>
<dbReference type="EMBL" id="KQ485350">
    <property type="protein sequence ID" value="KYP32314.1"/>
    <property type="molecule type" value="Genomic_DNA"/>
</dbReference>
<keyword evidence="3" id="KW-1185">Reference proteome</keyword>
<gene>
    <name evidence="2" type="ORF">KK1_047044</name>
</gene>
<proteinExistence type="inferred from homology"/>
<name>A0A151QPZ1_CAJCA</name>
<evidence type="ECO:0000313" key="2">
    <source>
        <dbReference type="EMBL" id="KYP32314.1"/>
    </source>
</evidence>